<evidence type="ECO:0000256" key="1">
    <source>
        <dbReference type="ARBA" id="ARBA00022723"/>
    </source>
</evidence>
<evidence type="ECO:0000256" key="3">
    <source>
        <dbReference type="ARBA" id="ARBA00023235"/>
    </source>
</evidence>
<dbReference type="GO" id="GO:0046872">
    <property type="term" value="F:metal ion binding"/>
    <property type="evidence" value="ECO:0007669"/>
    <property type="project" value="UniProtKB-KW"/>
</dbReference>
<accession>A0A2G9RU98</accession>
<dbReference type="PANTHER" id="PTHR45745">
    <property type="entry name" value="PHOSPHOMANNOMUTASE 45A"/>
    <property type="match status" value="1"/>
</dbReference>
<dbReference type="Gene3D" id="3.40.120.10">
    <property type="entry name" value="Alpha-D-Glucose-1,6-Bisphosphate, subunit A, domain 3"/>
    <property type="match status" value="1"/>
</dbReference>
<dbReference type="GO" id="GO:0008973">
    <property type="term" value="F:phosphopentomutase activity"/>
    <property type="evidence" value="ECO:0007669"/>
    <property type="project" value="TreeGrafter"/>
</dbReference>
<proteinExistence type="predicted"/>
<dbReference type="GO" id="GO:0005975">
    <property type="term" value="P:carbohydrate metabolic process"/>
    <property type="evidence" value="ECO:0007669"/>
    <property type="project" value="InterPro"/>
</dbReference>
<dbReference type="GO" id="GO:0005634">
    <property type="term" value="C:nucleus"/>
    <property type="evidence" value="ECO:0007669"/>
    <property type="project" value="TreeGrafter"/>
</dbReference>
<evidence type="ECO:0000259" key="4">
    <source>
        <dbReference type="Pfam" id="PF02880"/>
    </source>
</evidence>
<gene>
    <name evidence="5" type="ORF">AB205_0194230</name>
</gene>
<sequence length="214" mass="23747">MLASTVSSKILRAIALQEGFHFEETLTGFKWMGNRAKELIDQGKTVLFAFEEAIGYMCCPFVLDKDGVSAAVIAAEMASYLATKNLTLSQQLNAIFNKYGYHISRNSYFLCYDQTTIKNLFDNLRNYNGDSGYPKLCGKFQLTGVRDLTTGFDDNQPDNKAILPTSKSSQMITFTFSNGGVATMRTSGTEPKIKYYAELCAAPGNRYGRTTCDI</sequence>
<dbReference type="Pfam" id="PF02880">
    <property type="entry name" value="PGM_PMM_III"/>
    <property type="match status" value="1"/>
</dbReference>
<keyword evidence="2" id="KW-0460">Magnesium</keyword>
<dbReference type="OrthoDB" id="8300170at2759"/>
<organism evidence="5 6">
    <name type="scientific">Aquarana catesbeiana</name>
    <name type="common">American bullfrog</name>
    <name type="synonym">Rana catesbeiana</name>
    <dbReference type="NCBI Taxonomy" id="8400"/>
    <lineage>
        <taxon>Eukaryota</taxon>
        <taxon>Metazoa</taxon>
        <taxon>Chordata</taxon>
        <taxon>Craniata</taxon>
        <taxon>Vertebrata</taxon>
        <taxon>Euteleostomi</taxon>
        <taxon>Amphibia</taxon>
        <taxon>Batrachia</taxon>
        <taxon>Anura</taxon>
        <taxon>Neobatrachia</taxon>
        <taxon>Ranoidea</taxon>
        <taxon>Ranidae</taxon>
        <taxon>Aquarana</taxon>
    </lineage>
</organism>
<dbReference type="Proteomes" id="UP000228934">
    <property type="component" value="Unassembled WGS sequence"/>
</dbReference>
<keyword evidence="3" id="KW-0413">Isomerase</keyword>
<dbReference type="EMBL" id="KV930757">
    <property type="protein sequence ID" value="PIO31462.1"/>
    <property type="molecule type" value="Genomic_DNA"/>
</dbReference>
<evidence type="ECO:0000313" key="6">
    <source>
        <dbReference type="Proteomes" id="UP000228934"/>
    </source>
</evidence>
<keyword evidence="1" id="KW-0479">Metal-binding</keyword>
<keyword evidence="6" id="KW-1185">Reference proteome</keyword>
<dbReference type="InterPro" id="IPR016055">
    <property type="entry name" value="A-D-PHexomutase_a/b/a-I/II/III"/>
</dbReference>
<dbReference type="SUPFAM" id="SSF53738">
    <property type="entry name" value="Phosphoglucomutase, first 3 domains"/>
    <property type="match status" value="1"/>
</dbReference>
<dbReference type="InterPro" id="IPR005846">
    <property type="entry name" value="A-D-PHexomutase_a/b/a-III"/>
</dbReference>
<dbReference type="InterPro" id="IPR036900">
    <property type="entry name" value="A-D-PHexomutase_C_sf"/>
</dbReference>
<name>A0A2G9RU98_AQUCT</name>
<feature type="domain" description="Alpha-D-phosphohexomutase alpha/beta/alpha" evidence="4">
    <location>
        <begin position="3"/>
        <end position="99"/>
    </location>
</feature>
<dbReference type="GO" id="GO:0006166">
    <property type="term" value="P:purine ribonucleoside salvage"/>
    <property type="evidence" value="ECO:0007669"/>
    <property type="project" value="TreeGrafter"/>
</dbReference>
<reference evidence="6" key="1">
    <citation type="journal article" date="2017" name="Nat. Commun.">
        <title>The North American bullfrog draft genome provides insight into hormonal regulation of long noncoding RNA.</title>
        <authorList>
            <person name="Hammond S.A."/>
            <person name="Warren R.L."/>
            <person name="Vandervalk B.P."/>
            <person name="Kucuk E."/>
            <person name="Khan H."/>
            <person name="Gibb E.A."/>
            <person name="Pandoh P."/>
            <person name="Kirk H."/>
            <person name="Zhao Y."/>
            <person name="Jones M."/>
            <person name="Mungall A.J."/>
            <person name="Coope R."/>
            <person name="Pleasance S."/>
            <person name="Moore R.A."/>
            <person name="Holt R.A."/>
            <person name="Round J.M."/>
            <person name="Ohora S."/>
            <person name="Walle B.V."/>
            <person name="Veldhoen N."/>
            <person name="Helbing C.C."/>
            <person name="Birol I."/>
        </authorList>
    </citation>
    <scope>NUCLEOTIDE SEQUENCE [LARGE SCALE GENOMIC DNA]</scope>
</reference>
<evidence type="ECO:0000256" key="2">
    <source>
        <dbReference type="ARBA" id="ARBA00022842"/>
    </source>
</evidence>
<protein>
    <recommendedName>
        <fullName evidence="4">Alpha-D-phosphohexomutase alpha/beta/alpha domain-containing protein</fullName>
    </recommendedName>
</protein>
<dbReference type="PANTHER" id="PTHR45745:SF3">
    <property type="entry name" value="PHOSPHOPENTOMUTASE"/>
    <property type="match status" value="1"/>
</dbReference>
<dbReference type="FunFam" id="3.40.120.10:FF:000017">
    <property type="entry name" value="glucose 1,6-bisphosphate synthase"/>
    <property type="match status" value="1"/>
</dbReference>
<dbReference type="SUPFAM" id="SSF55957">
    <property type="entry name" value="Phosphoglucomutase, C-terminal domain"/>
    <property type="match status" value="1"/>
</dbReference>
<evidence type="ECO:0000313" key="5">
    <source>
        <dbReference type="EMBL" id="PIO31462.1"/>
    </source>
</evidence>
<dbReference type="AlphaFoldDB" id="A0A2G9RU98"/>